<dbReference type="SUPFAM" id="SSF46689">
    <property type="entry name" value="Homeodomain-like"/>
    <property type="match status" value="1"/>
</dbReference>
<dbReference type="Gene3D" id="1.10.10.60">
    <property type="entry name" value="Homeodomain-like"/>
    <property type="match status" value="1"/>
</dbReference>
<accession>A0A9X2EED3</accession>
<evidence type="ECO:0000256" key="3">
    <source>
        <dbReference type="ARBA" id="ARBA00023163"/>
    </source>
</evidence>
<name>A0A9X2EED3_9NOCA</name>
<dbReference type="AlphaFoldDB" id="A0A9X2EED3"/>
<dbReference type="GO" id="GO:0003700">
    <property type="term" value="F:DNA-binding transcription factor activity"/>
    <property type="evidence" value="ECO:0007669"/>
    <property type="project" value="InterPro"/>
</dbReference>
<dbReference type="GO" id="GO:0043565">
    <property type="term" value="F:sequence-specific DNA binding"/>
    <property type="evidence" value="ECO:0007669"/>
    <property type="project" value="InterPro"/>
</dbReference>
<evidence type="ECO:0000313" key="5">
    <source>
        <dbReference type="EMBL" id="MCM6778836.1"/>
    </source>
</evidence>
<keyword evidence="6" id="KW-1185">Reference proteome</keyword>
<keyword evidence="2" id="KW-0238">DNA-binding</keyword>
<keyword evidence="3" id="KW-0804">Transcription</keyword>
<dbReference type="EMBL" id="JAMRXG010000027">
    <property type="protein sequence ID" value="MCM6778836.1"/>
    <property type="molecule type" value="Genomic_DNA"/>
</dbReference>
<organism evidence="5 6">
    <name type="scientific">Nocardia pulmonis</name>
    <dbReference type="NCBI Taxonomy" id="2951408"/>
    <lineage>
        <taxon>Bacteria</taxon>
        <taxon>Bacillati</taxon>
        <taxon>Actinomycetota</taxon>
        <taxon>Actinomycetes</taxon>
        <taxon>Mycobacteriales</taxon>
        <taxon>Nocardiaceae</taxon>
        <taxon>Nocardia</taxon>
    </lineage>
</organism>
<evidence type="ECO:0000256" key="1">
    <source>
        <dbReference type="ARBA" id="ARBA00023015"/>
    </source>
</evidence>
<proteinExistence type="predicted"/>
<dbReference type="PANTHER" id="PTHR46796">
    <property type="entry name" value="HTH-TYPE TRANSCRIPTIONAL ACTIVATOR RHAS-RELATED"/>
    <property type="match status" value="1"/>
</dbReference>
<sequence>MCQLMHAAAAQHLQELTRLRRVRDRLDREYARPLNIEALARDIDMPPAHLTHRFLAAYGRSPHAYVAARRASRARTPIGN</sequence>
<dbReference type="Proteomes" id="UP001139157">
    <property type="component" value="Unassembled WGS sequence"/>
</dbReference>
<gene>
    <name evidence="5" type="ORF">NDR86_35700</name>
</gene>
<evidence type="ECO:0000313" key="6">
    <source>
        <dbReference type="Proteomes" id="UP001139157"/>
    </source>
</evidence>
<dbReference type="InterPro" id="IPR018060">
    <property type="entry name" value="HTH_AraC"/>
</dbReference>
<dbReference type="InterPro" id="IPR050204">
    <property type="entry name" value="AraC_XylS_family_regulators"/>
</dbReference>
<dbReference type="PROSITE" id="PS01124">
    <property type="entry name" value="HTH_ARAC_FAMILY_2"/>
    <property type="match status" value="1"/>
</dbReference>
<comment type="caution">
    <text evidence="5">The sequence shown here is derived from an EMBL/GenBank/DDBJ whole genome shotgun (WGS) entry which is preliminary data.</text>
</comment>
<protein>
    <recommendedName>
        <fullName evidence="4">HTH araC/xylS-type domain-containing protein</fullName>
    </recommendedName>
</protein>
<reference evidence="5" key="1">
    <citation type="submission" date="2022-06" db="EMBL/GenBank/DDBJ databases">
        <title>Novel species in genus nocardia.</title>
        <authorList>
            <person name="Li F."/>
        </authorList>
    </citation>
    <scope>NUCLEOTIDE SEQUENCE</scope>
    <source>
        <strain evidence="5">CDC141</strain>
    </source>
</reference>
<evidence type="ECO:0000256" key="2">
    <source>
        <dbReference type="ARBA" id="ARBA00023125"/>
    </source>
</evidence>
<dbReference type="RefSeq" id="WP_251918490.1">
    <property type="nucleotide sequence ID" value="NZ_JAMRXG010000027.1"/>
</dbReference>
<keyword evidence="1" id="KW-0805">Transcription regulation</keyword>
<feature type="domain" description="HTH araC/xylS-type" evidence="4">
    <location>
        <begin position="20"/>
        <end position="80"/>
    </location>
</feature>
<evidence type="ECO:0000259" key="4">
    <source>
        <dbReference type="PROSITE" id="PS01124"/>
    </source>
</evidence>
<dbReference type="InterPro" id="IPR009057">
    <property type="entry name" value="Homeodomain-like_sf"/>
</dbReference>